<reference evidence="3 4" key="1">
    <citation type="journal article" date="2015" name="Emerg. Microbes Infect.">
        <title>Characterization of 17 strains belonging to the Mycobacterium simiae complex and description of Mycobacterium paraense sp. nov.</title>
        <authorList>
            <person name="Fusco da Costa A.R."/>
            <person name="Fedrizzi T."/>
            <person name="Lopes M.L."/>
            <person name="Pecorari M."/>
            <person name="Oliveira da Costa W.L."/>
            <person name="Giacobazzi E."/>
            <person name="da Costa Bahia J.R."/>
            <person name="De Sanctis V."/>
            <person name="Batista Lima K.V."/>
            <person name="Bertorelli R."/>
            <person name="Grottola A."/>
            <person name="Fabio A."/>
            <person name="Mariottini A."/>
            <person name="Ferretti P."/>
            <person name="Di Leva F."/>
            <person name="Fregni Serpini G."/>
            <person name="Tagliazucchi S."/>
            <person name="Rumpianesi F."/>
            <person name="Jousson O."/>
            <person name="Segata N."/>
            <person name="Tortoli E."/>
        </authorList>
    </citation>
    <scope>NUCLEOTIDE SEQUENCE [LARGE SCALE GENOMIC DNA]</scope>
    <source>
        <strain evidence="1 4">FI-07156</strain>
        <strain evidence="2 3">IEC33</strain>
    </source>
</reference>
<reference evidence="2" key="2">
    <citation type="submission" date="2016-01" db="EMBL/GenBank/DDBJ databases">
        <authorList>
            <person name="Oliw E.H."/>
        </authorList>
    </citation>
    <scope>NUCLEOTIDE SEQUENCE</scope>
    <source>
        <strain evidence="2">IEC33</strain>
    </source>
</reference>
<accession>A0A1X2AR02</accession>
<dbReference type="EMBL" id="LQPK01000017">
    <property type="protein sequence ID" value="ORW30567.1"/>
    <property type="molecule type" value="Genomic_DNA"/>
</dbReference>
<keyword evidence="4" id="KW-1185">Reference proteome</keyword>
<comment type="caution">
    <text evidence="2">The sequence shown here is derived from an EMBL/GenBank/DDBJ whole genome shotgun (WGS) entry which is preliminary data.</text>
</comment>
<gene>
    <name evidence="2" type="ORF">AWB90_01515</name>
    <name evidence="1" type="ORF">AWB91_20080</name>
</gene>
<organism evidence="2 3">
    <name type="scientific">Mycobacterium paraense</name>
    <dbReference type="NCBI Taxonomy" id="767916"/>
    <lineage>
        <taxon>Bacteria</taxon>
        <taxon>Bacillati</taxon>
        <taxon>Actinomycetota</taxon>
        <taxon>Actinomycetes</taxon>
        <taxon>Mycobacteriales</taxon>
        <taxon>Mycobacteriaceae</taxon>
        <taxon>Mycobacterium</taxon>
        <taxon>Mycobacterium simiae complex</taxon>
    </lineage>
</organism>
<evidence type="ECO:0000313" key="2">
    <source>
        <dbReference type="EMBL" id="ORW53810.1"/>
    </source>
</evidence>
<name>A0A1X2AR02_9MYCO</name>
<sequence>MSESNGEDEYRNLAVNRLRPGELHWALNHDSVHGIAYAFRNPVAVAESLDDPHDDRKTYLIRVRRADLATALGKINDWIVKNPGPAGMQAYGFVQALSREGLSERKAGDEECR</sequence>
<dbReference type="AlphaFoldDB" id="A0A1X2AR02"/>
<evidence type="ECO:0000313" key="4">
    <source>
        <dbReference type="Proteomes" id="UP000193801"/>
    </source>
</evidence>
<evidence type="ECO:0000313" key="1">
    <source>
        <dbReference type="EMBL" id="ORW30567.1"/>
    </source>
</evidence>
<proteinExistence type="predicted"/>
<dbReference type="STRING" id="767916.AWB91_20080"/>
<dbReference type="Proteomes" id="UP000193285">
    <property type="component" value="Unassembled WGS sequence"/>
</dbReference>
<dbReference type="OrthoDB" id="4739382at2"/>
<protein>
    <submittedName>
        <fullName evidence="2">Uncharacterized protein</fullName>
    </submittedName>
</protein>
<dbReference type="Proteomes" id="UP000193801">
    <property type="component" value="Unassembled WGS sequence"/>
</dbReference>
<reference evidence="1" key="3">
    <citation type="submission" date="2016-01" db="EMBL/GenBank/DDBJ databases">
        <authorList>
            <person name="Ana R.F.D.C."/>
            <person name="Tarcisio F."/>
            <person name="Maria L.L."/>
            <person name="Monica P."/>
            <person name="Wana L.O.D.C."/>
            <person name="Elisabetta G."/>
            <person name="Jeann R.D.C.B."/>
            <person name="Veronica D.S."/>
            <person name="Karla V.B.L."/>
            <person name="Roberto B."/>
            <person name="Antonella G."/>
            <person name="Anna F."/>
            <person name="Alessandro M."/>
            <person name="Pamela F."/>
            <person name="Francesca D.L."/>
            <person name="Giulia F.S."/>
            <person name="Sara T."/>
            <person name="Fabio R."/>
            <person name="Olivier J."/>
            <person name="Nicola S."/>
            <person name="Enrico T."/>
        </authorList>
    </citation>
    <scope>NUCLEOTIDE SEQUENCE</scope>
    <source>
        <strain evidence="1">FI-07156</strain>
    </source>
</reference>
<dbReference type="EMBL" id="LQPN01000006">
    <property type="protein sequence ID" value="ORW53810.1"/>
    <property type="molecule type" value="Genomic_DNA"/>
</dbReference>
<evidence type="ECO:0000313" key="3">
    <source>
        <dbReference type="Proteomes" id="UP000193285"/>
    </source>
</evidence>